<dbReference type="EMBL" id="BGPR01004156">
    <property type="protein sequence ID" value="GBM96576.1"/>
    <property type="molecule type" value="Genomic_DNA"/>
</dbReference>
<proteinExistence type="predicted"/>
<dbReference type="Pfam" id="PF20700">
    <property type="entry name" value="Mutator"/>
    <property type="match status" value="1"/>
</dbReference>
<name>A0A4Y2K4X1_ARAVE</name>
<evidence type="ECO:0000313" key="4">
    <source>
        <dbReference type="Proteomes" id="UP000499080"/>
    </source>
</evidence>
<accession>A0A4Y2K4X1</accession>
<evidence type="ECO:0000256" key="1">
    <source>
        <dbReference type="SAM" id="MobiDB-lite"/>
    </source>
</evidence>
<feature type="region of interest" description="Disordered" evidence="1">
    <location>
        <begin position="1"/>
        <end position="33"/>
    </location>
</feature>
<evidence type="ECO:0000313" key="3">
    <source>
        <dbReference type="EMBL" id="GBM96576.1"/>
    </source>
</evidence>
<organism evidence="3 4">
    <name type="scientific">Araneus ventricosus</name>
    <name type="common">Orbweaver spider</name>
    <name type="synonym">Epeira ventricosa</name>
    <dbReference type="NCBI Taxonomy" id="182803"/>
    <lineage>
        <taxon>Eukaryota</taxon>
        <taxon>Metazoa</taxon>
        <taxon>Ecdysozoa</taxon>
        <taxon>Arthropoda</taxon>
        <taxon>Chelicerata</taxon>
        <taxon>Arachnida</taxon>
        <taxon>Araneae</taxon>
        <taxon>Araneomorphae</taxon>
        <taxon>Entelegynae</taxon>
        <taxon>Araneoidea</taxon>
        <taxon>Araneidae</taxon>
        <taxon>Araneus</taxon>
    </lineage>
</organism>
<evidence type="ECO:0000259" key="2">
    <source>
        <dbReference type="Pfam" id="PF20700"/>
    </source>
</evidence>
<keyword evidence="4" id="KW-1185">Reference proteome</keyword>
<dbReference type="OrthoDB" id="6506224at2759"/>
<dbReference type="PANTHER" id="PTHR33309:SF3">
    <property type="entry name" value="CCHC-TYPE DOMAIN-CONTAINING PROTEIN"/>
    <property type="match status" value="1"/>
</dbReference>
<dbReference type="InterPro" id="IPR049012">
    <property type="entry name" value="Mutator_transp_dom"/>
</dbReference>
<gene>
    <name evidence="3" type="ORF">AVEN_56570_1</name>
</gene>
<reference evidence="3 4" key="1">
    <citation type="journal article" date="2019" name="Sci. Rep.">
        <title>Orb-weaving spider Araneus ventricosus genome elucidates the spidroin gene catalogue.</title>
        <authorList>
            <person name="Kono N."/>
            <person name="Nakamura H."/>
            <person name="Ohtoshi R."/>
            <person name="Moran D.A.P."/>
            <person name="Shinohara A."/>
            <person name="Yoshida Y."/>
            <person name="Fujiwara M."/>
            <person name="Mori M."/>
            <person name="Tomita M."/>
            <person name="Arakawa K."/>
        </authorList>
    </citation>
    <scope>NUCLEOTIDE SEQUENCE [LARGE SCALE GENOMIC DNA]</scope>
</reference>
<dbReference type="PANTHER" id="PTHR33309">
    <property type="entry name" value="KERATIN, ULTRA HIGH-SULFUR MATRIX PROTEIN-LIKE"/>
    <property type="match status" value="1"/>
</dbReference>
<dbReference type="AlphaFoldDB" id="A0A4Y2K4X1"/>
<dbReference type="Proteomes" id="UP000499080">
    <property type="component" value="Unassembled WGS sequence"/>
</dbReference>
<protein>
    <recommendedName>
        <fullName evidence="2">Mutator-like transposase domain-containing protein</fullName>
    </recommendedName>
</protein>
<comment type="caution">
    <text evidence="3">The sequence shown here is derived from an EMBL/GenBank/DDBJ whole genome shotgun (WGS) entry which is preliminary data.</text>
</comment>
<sequence length="520" mass="59247">MPRSKRKSDTGRKNIHKRWRPNVEVNASSNSSQNTNLRCLNLEETCNNSIRSEEKYEDESKSPTYVIIDTNVFTDLFKNHLCNTCKNSSLRVVFGKAYGFCQDLKVVCDFCDKVINEVKTSKQIIKNENGQNQPFDINLRATQAFLSFGRGYTALEKFCMFMNMRLMSSRTFNVYKKMLHSSLTKASEKQFHQIRSEVKKAYNEEKDGITNIAVTFDGTWLTRGHTSQIGIGCVIDMLTGYVIDYQVMSKYCKECELAKGELNKISAEYEIWYEGHKDSCNVNHYGSSGSMEVQAAFKLWSRSEKIGFRYTSVLSDGDSKAFQHLTETKVYGDIEIKKEECVNHVSKRLGTALRDCVKEWRSRGVTLGGKSHGSLKEETIKKLTQYYQNAILKNKGNADKMKTAIYATLFHSISTDKKPQHFKCPSGQESWCFYQAAIASGIKPGSHKELVKTPVNEAHLAKILPIYQRLASNELLERCIRCMTQNSNETLHSVIWSCRHPVPSVIDVLFTHVLESMGLP</sequence>
<feature type="domain" description="Mutator-like transposase" evidence="2">
    <location>
        <begin position="71"/>
        <end position="432"/>
    </location>
</feature>